<proteinExistence type="inferred from homology"/>
<dbReference type="GO" id="GO:0008483">
    <property type="term" value="F:transaminase activity"/>
    <property type="evidence" value="ECO:0007669"/>
    <property type="project" value="TreeGrafter"/>
</dbReference>
<protein>
    <submittedName>
        <fullName evidence="5">dTDP-4-amino-4,6-dideoxygalactose transaminase</fullName>
    </submittedName>
</protein>
<dbReference type="Gene3D" id="3.40.640.10">
    <property type="entry name" value="Type I PLP-dependent aspartate aminotransferase-like (Major domain)"/>
    <property type="match status" value="1"/>
</dbReference>
<dbReference type="AlphaFoldDB" id="A0A238V3Y2"/>
<organism evidence="5 6">
    <name type="scientific">Haloechinothrix alba</name>
    <dbReference type="NCBI Taxonomy" id="664784"/>
    <lineage>
        <taxon>Bacteria</taxon>
        <taxon>Bacillati</taxon>
        <taxon>Actinomycetota</taxon>
        <taxon>Actinomycetes</taxon>
        <taxon>Pseudonocardiales</taxon>
        <taxon>Pseudonocardiaceae</taxon>
        <taxon>Haloechinothrix</taxon>
    </lineage>
</organism>
<dbReference type="SUPFAM" id="SSF53383">
    <property type="entry name" value="PLP-dependent transferases"/>
    <property type="match status" value="1"/>
</dbReference>
<name>A0A238V3Y2_9PSEU</name>
<dbReference type="PIRSF" id="PIRSF000390">
    <property type="entry name" value="PLP_StrS"/>
    <property type="match status" value="1"/>
</dbReference>
<keyword evidence="6" id="KW-1185">Reference proteome</keyword>
<dbReference type="GO" id="GO:0000271">
    <property type="term" value="P:polysaccharide biosynthetic process"/>
    <property type="evidence" value="ECO:0007669"/>
    <property type="project" value="TreeGrafter"/>
</dbReference>
<dbReference type="InterPro" id="IPR000653">
    <property type="entry name" value="DegT/StrS_aminotransferase"/>
</dbReference>
<comment type="similarity">
    <text evidence="4">Belongs to the DegT/DnrJ/EryC1 family.</text>
</comment>
<dbReference type="CDD" id="cd00616">
    <property type="entry name" value="AHBA_syn"/>
    <property type="match status" value="1"/>
</dbReference>
<keyword evidence="3 4" id="KW-0663">Pyridoxal phosphate</keyword>
<evidence type="ECO:0000256" key="4">
    <source>
        <dbReference type="RuleBase" id="RU004508"/>
    </source>
</evidence>
<dbReference type="GO" id="GO:0030170">
    <property type="term" value="F:pyridoxal phosphate binding"/>
    <property type="evidence" value="ECO:0007669"/>
    <property type="project" value="TreeGrafter"/>
</dbReference>
<dbReference type="InterPro" id="IPR015422">
    <property type="entry name" value="PyrdxlP-dep_Trfase_small"/>
</dbReference>
<dbReference type="PANTHER" id="PTHR30244:SF34">
    <property type="entry name" value="DTDP-4-AMINO-4,6-DIDEOXYGALACTOSE TRANSAMINASE"/>
    <property type="match status" value="1"/>
</dbReference>
<dbReference type="Gene3D" id="3.90.1150.10">
    <property type="entry name" value="Aspartate Aminotransferase, domain 1"/>
    <property type="match status" value="1"/>
</dbReference>
<evidence type="ECO:0000256" key="2">
    <source>
        <dbReference type="PIRSR" id="PIRSR000390-1"/>
    </source>
</evidence>
<dbReference type="Pfam" id="PF01041">
    <property type="entry name" value="DegT_DnrJ_EryC1"/>
    <property type="match status" value="1"/>
</dbReference>
<evidence type="ECO:0000313" key="5">
    <source>
        <dbReference type="EMBL" id="SNR28938.1"/>
    </source>
</evidence>
<reference evidence="5 6" key="1">
    <citation type="submission" date="2017-06" db="EMBL/GenBank/DDBJ databases">
        <authorList>
            <person name="Kim H.J."/>
            <person name="Triplett B.A."/>
        </authorList>
    </citation>
    <scope>NUCLEOTIDE SEQUENCE [LARGE SCALE GENOMIC DNA]</scope>
    <source>
        <strain evidence="5 6">DSM 45207</strain>
    </source>
</reference>
<dbReference type="RefSeq" id="WP_089299601.1">
    <property type="nucleotide sequence ID" value="NZ_FZNW01000001.1"/>
</dbReference>
<comment type="cofactor">
    <cofactor evidence="1">
        <name>pyridoxal 5'-phosphate</name>
        <dbReference type="ChEBI" id="CHEBI:597326"/>
    </cofactor>
</comment>
<evidence type="ECO:0000256" key="1">
    <source>
        <dbReference type="ARBA" id="ARBA00001933"/>
    </source>
</evidence>
<dbReference type="InterPro" id="IPR015424">
    <property type="entry name" value="PyrdxlP-dep_Trfase"/>
</dbReference>
<evidence type="ECO:0000313" key="6">
    <source>
        <dbReference type="Proteomes" id="UP000198348"/>
    </source>
</evidence>
<dbReference type="EMBL" id="FZNW01000001">
    <property type="protein sequence ID" value="SNR28938.1"/>
    <property type="molecule type" value="Genomic_DNA"/>
</dbReference>
<gene>
    <name evidence="5" type="ORF">SAMN06265360_101284</name>
</gene>
<dbReference type="Proteomes" id="UP000198348">
    <property type="component" value="Unassembled WGS sequence"/>
</dbReference>
<feature type="modified residue" description="N6-(pyridoxal phosphate)lysine" evidence="3">
    <location>
        <position position="193"/>
    </location>
</feature>
<dbReference type="PANTHER" id="PTHR30244">
    <property type="entry name" value="TRANSAMINASE"/>
    <property type="match status" value="1"/>
</dbReference>
<feature type="active site" description="Proton acceptor" evidence="2">
    <location>
        <position position="193"/>
    </location>
</feature>
<sequence>MSDPAPHVGGETPIALGRPTVGDAELAAVADVFRSGWLAGAGPTCERFEERFARVTGVRHALATSSCGAALQLGLRALGVEPGDEVVVADYTFPATGHAVVRAGATPVFADVRADTATVDPAAVAAALTRRTVGILAVDVAGQPADYDDLAAIARRHGLWLFEDAACAAGATYRSRPAGSLADLAAFSFHGRKGITAGEGGALVSDRSELVERARKLHTYGISQAAASEGSAELPVPCFDEVGDNYRLSDVQAAIMLAQLDRLPDLLAARRRVAERYRAAFDGLDGVTPAVELPDRTHAWQAYHLTVTGGLGRDRVATRLRERGIGCGFGTYASHLQPAYGRQPHLPVSAEQFATRLSLPMHANLTDREVDRVIDAARDAVRASA</sequence>
<accession>A0A238V3Y2</accession>
<dbReference type="InterPro" id="IPR015421">
    <property type="entry name" value="PyrdxlP-dep_Trfase_major"/>
</dbReference>
<dbReference type="OrthoDB" id="5342089at2"/>
<evidence type="ECO:0000256" key="3">
    <source>
        <dbReference type="PIRSR" id="PIRSR000390-2"/>
    </source>
</evidence>